<sequence>MPVTQDVAGSSPVSSENFLFQNQSTTNINYRTRSFFARAFVATLRERYKCDTSHGWRVS</sequence>
<protein>
    <submittedName>
        <fullName evidence="1">Uncharacterized protein</fullName>
    </submittedName>
</protein>
<dbReference type="EMBL" id="MVIT01000072">
    <property type="protein sequence ID" value="OOV41186.1"/>
    <property type="molecule type" value="Genomic_DNA"/>
</dbReference>
<evidence type="ECO:0000313" key="2">
    <source>
        <dbReference type="Proteomes" id="UP000191008"/>
    </source>
</evidence>
<organism evidence="1 2">
    <name type="scientific">Leptospira kirschneri serovar Pomona</name>
    <dbReference type="NCBI Taxonomy" id="561005"/>
    <lineage>
        <taxon>Bacteria</taxon>
        <taxon>Pseudomonadati</taxon>
        <taxon>Spirochaetota</taxon>
        <taxon>Spirochaetia</taxon>
        <taxon>Leptospirales</taxon>
        <taxon>Leptospiraceae</taxon>
        <taxon>Leptospira</taxon>
    </lineage>
</organism>
<accession>A0A1T1DJZ5</accession>
<evidence type="ECO:0000313" key="1">
    <source>
        <dbReference type="EMBL" id="OOV41186.1"/>
    </source>
</evidence>
<proteinExistence type="predicted"/>
<dbReference type="Proteomes" id="UP000191008">
    <property type="component" value="Unassembled WGS sequence"/>
</dbReference>
<dbReference type="AlphaFoldDB" id="A0A1T1DJZ5"/>
<reference evidence="1 2" key="1">
    <citation type="submission" date="2017-02" db="EMBL/GenBank/DDBJ databases">
        <title>Comparative genomic analysis of Brazilian Leptospira kirschneri strains of different serogroups.</title>
        <authorList>
            <person name="Moreno L.Z."/>
            <person name="Miraglia F."/>
            <person name="Kremer F.S."/>
            <person name="Eslabao M.R."/>
            <person name="Lilenbaum W."/>
            <person name="Dellagostin O.A."/>
            <person name="Moreno A.M."/>
        </authorList>
    </citation>
    <scope>NUCLEOTIDE SEQUENCE [LARGE SCALE GENOMIC DNA]</scope>
    <source>
        <strain evidence="1 2">M110/06</strain>
    </source>
</reference>
<name>A0A1T1DJZ5_9LEPT</name>
<gene>
    <name evidence="1" type="ORF">B1J93_13885</name>
</gene>
<comment type="caution">
    <text evidence="1">The sequence shown here is derived from an EMBL/GenBank/DDBJ whole genome shotgun (WGS) entry which is preliminary data.</text>
</comment>